<dbReference type="InterPro" id="IPR011989">
    <property type="entry name" value="ARM-like"/>
</dbReference>
<dbReference type="Gene3D" id="1.25.10.10">
    <property type="entry name" value="Leucine-rich Repeat Variant"/>
    <property type="match status" value="1"/>
</dbReference>
<name>A0ABP9ZA64_9FUNG</name>
<accession>A0ABP9ZA64</accession>
<comment type="caution">
    <text evidence="1">The sequence shown here is derived from an EMBL/GenBank/DDBJ whole genome shotgun (WGS) entry which is preliminary data.</text>
</comment>
<proteinExistence type="predicted"/>
<dbReference type="Proteomes" id="UP001473302">
    <property type="component" value="Unassembled WGS sequence"/>
</dbReference>
<dbReference type="EMBL" id="BAABUK010000029">
    <property type="protein sequence ID" value="GAA5815976.1"/>
    <property type="molecule type" value="Genomic_DNA"/>
</dbReference>
<gene>
    <name evidence="1" type="ORF">MFLAVUS_009495</name>
</gene>
<reference evidence="1 2" key="1">
    <citation type="submission" date="2024-04" db="EMBL/GenBank/DDBJ databases">
        <title>genome sequences of Mucor flavus KT1a and Helicostylum pulchrum KT1b strains isolated from the surface of a dry-aged beef.</title>
        <authorList>
            <person name="Toyotome T."/>
            <person name="Hosono M."/>
            <person name="Torimaru M."/>
            <person name="Fukuda K."/>
            <person name="Mikami N."/>
        </authorList>
    </citation>
    <scope>NUCLEOTIDE SEQUENCE [LARGE SCALE GENOMIC DNA]</scope>
    <source>
        <strain evidence="1 2">KT1a</strain>
    </source>
</reference>
<evidence type="ECO:0000313" key="2">
    <source>
        <dbReference type="Proteomes" id="UP001473302"/>
    </source>
</evidence>
<protein>
    <submittedName>
        <fullName evidence="1">Uncharacterized protein</fullName>
    </submittedName>
</protein>
<evidence type="ECO:0000313" key="1">
    <source>
        <dbReference type="EMBL" id="GAA5815976.1"/>
    </source>
</evidence>
<organism evidence="1 2">
    <name type="scientific">Mucor flavus</name>
    <dbReference type="NCBI Taxonomy" id="439312"/>
    <lineage>
        <taxon>Eukaryota</taxon>
        <taxon>Fungi</taxon>
        <taxon>Fungi incertae sedis</taxon>
        <taxon>Mucoromycota</taxon>
        <taxon>Mucoromycotina</taxon>
        <taxon>Mucoromycetes</taxon>
        <taxon>Mucorales</taxon>
        <taxon>Mucorineae</taxon>
        <taxon>Mucoraceae</taxon>
        <taxon>Mucor</taxon>
    </lineage>
</organism>
<keyword evidence="2" id="KW-1185">Reference proteome</keyword>
<sequence length="118" mass="13892">MTAENALRKGFRRRKKWNIESSEDLQRWHCGEMNRSGKRCQGLEVNFEEPELLPSFGVQTSLDFSDEDQRAELVECIRPLLLTIRNTPYGKRIHKRLVRLNKKWDALGQFESFAPTKL</sequence>